<reference evidence="8 9" key="1">
    <citation type="submission" date="2015-08" db="EMBL/GenBank/DDBJ databases">
        <title>Next Generation Sequencing and Analysis of the Genome of Puccinia sorghi L Schw, the Causal Agent of Maize Common Rust.</title>
        <authorList>
            <person name="Rochi L."/>
            <person name="Burguener G."/>
            <person name="Darino M."/>
            <person name="Turjanski A."/>
            <person name="Kreff E."/>
            <person name="Dieguez M.J."/>
            <person name="Sacco F."/>
        </authorList>
    </citation>
    <scope>NUCLEOTIDE SEQUENCE [LARGE SCALE GENOMIC DNA]</scope>
    <source>
        <strain evidence="8 9">RO10H11247</strain>
    </source>
</reference>
<keyword evidence="4" id="KW-0963">Cytoplasm</keyword>
<evidence type="ECO:0000256" key="3">
    <source>
        <dbReference type="ARBA" id="ARBA00011890"/>
    </source>
</evidence>
<dbReference type="PANTHER" id="PTHR11579">
    <property type="entry name" value="PROTEIN-L-ISOASPARTATE O-METHYLTRANSFERASE"/>
    <property type="match status" value="1"/>
</dbReference>
<evidence type="ECO:0000313" key="9">
    <source>
        <dbReference type="Proteomes" id="UP000037035"/>
    </source>
</evidence>
<evidence type="ECO:0000256" key="5">
    <source>
        <dbReference type="ARBA" id="ARBA00022603"/>
    </source>
</evidence>
<dbReference type="OrthoDB" id="73890at2759"/>
<keyword evidence="7" id="KW-0949">S-adenosyl-L-methionine</keyword>
<dbReference type="AlphaFoldDB" id="A0A0L6VQJ6"/>
<evidence type="ECO:0000256" key="1">
    <source>
        <dbReference type="ARBA" id="ARBA00004496"/>
    </source>
</evidence>
<dbReference type="PANTHER" id="PTHR11579:SF0">
    <property type="entry name" value="PROTEIN-L-ISOASPARTATE(D-ASPARTATE) O-METHYLTRANSFERASE"/>
    <property type="match status" value="1"/>
</dbReference>
<keyword evidence="9" id="KW-1185">Reference proteome</keyword>
<dbReference type="STRING" id="27349.A0A0L6VQJ6"/>
<keyword evidence="6 8" id="KW-0808">Transferase</keyword>
<name>A0A0L6VQJ6_9BASI</name>
<dbReference type="Pfam" id="PF01135">
    <property type="entry name" value="PCMT"/>
    <property type="match status" value="2"/>
</dbReference>
<dbReference type="VEuPathDB" id="FungiDB:VP01_1268g9"/>
<dbReference type="InterPro" id="IPR000682">
    <property type="entry name" value="PCMT"/>
</dbReference>
<dbReference type="GO" id="GO:0005737">
    <property type="term" value="C:cytoplasm"/>
    <property type="evidence" value="ECO:0007669"/>
    <property type="project" value="UniProtKB-SubCell"/>
</dbReference>
<dbReference type="SUPFAM" id="SSF53335">
    <property type="entry name" value="S-adenosyl-L-methionine-dependent methyltransferases"/>
    <property type="match status" value="1"/>
</dbReference>
<dbReference type="Proteomes" id="UP000037035">
    <property type="component" value="Unassembled WGS sequence"/>
</dbReference>
<accession>A0A0L6VQJ6</accession>
<protein>
    <recommendedName>
        <fullName evidence="3">protein-L-isoaspartate(D-aspartate) O-methyltransferase</fullName>
        <ecNumber evidence="3">2.1.1.77</ecNumber>
    </recommendedName>
</protein>
<comment type="caution">
    <text evidence="8">The sequence shown here is derived from an EMBL/GenBank/DDBJ whole genome shotgun (WGS) entry which is preliminary data.</text>
</comment>
<proteinExistence type="inferred from homology"/>
<evidence type="ECO:0000256" key="4">
    <source>
        <dbReference type="ARBA" id="ARBA00022490"/>
    </source>
</evidence>
<comment type="subcellular location">
    <subcellularLocation>
        <location evidence="1">Cytoplasm</location>
    </subcellularLocation>
</comment>
<comment type="similarity">
    <text evidence="2">Belongs to the methyltransferase superfamily. L-isoaspartyl/D-aspartyl protein methyltransferase family.</text>
</comment>
<dbReference type="GO" id="GO:0004719">
    <property type="term" value="F:protein-L-isoaspartate (D-aspartate) O-methyltransferase activity"/>
    <property type="evidence" value="ECO:0007669"/>
    <property type="project" value="UniProtKB-EC"/>
</dbReference>
<dbReference type="Gene3D" id="3.40.50.150">
    <property type="entry name" value="Vaccinia Virus protein VP39"/>
    <property type="match status" value="1"/>
</dbReference>
<gene>
    <name evidence="8" type="ORF">VP01_1268g9</name>
</gene>
<sequence length="293" mass="31900">MAWRSHGKTNSELVQNLFTNGLIKSTRLVVSFGTSVRVLEAMKKVDRANYLPAGAGISYAYEDRPQAIGFNATISAPHMVTCKCPRKPAAVLEARLTRSWFVKLACDLESRNDVGSGSGYMVACFHHLVRGPAPDSSPPAIGFVLADRLSQVNMTGEIVGIEHIPELARQSIDNLKKDGFGPSLENSEICISSEDGRNPDPGHGGAWDVIHVGAAAPTIPDSLLIQLNAPGRMFVPVYIDQSYRSVLSHRSNQVGEDNQAIYQIDKHSDGSITQKELYGVRYVPLTSQEAQLK</sequence>
<dbReference type="EMBL" id="LAVV01002987">
    <property type="protein sequence ID" value="KNZ62455.1"/>
    <property type="molecule type" value="Genomic_DNA"/>
</dbReference>
<organism evidence="8 9">
    <name type="scientific">Puccinia sorghi</name>
    <dbReference type="NCBI Taxonomy" id="27349"/>
    <lineage>
        <taxon>Eukaryota</taxon>
        <taxon>Fungi</taxon>
        <taxon>Dikarya</taxon>
        <taxon>Basidiomycota</taxon>
        <taxon>Pucciniomycotina</taxon>
        <taxon>Pucciniomycetes</taxon>
        <taxon>Pucciniales</taxon>
        <taxon>Pucciniaceae</taxon>
        <taxon>Puccinia</taxon>
    </lineage>
</organism>
<evidence type="ECO:0000256" key="6">
    <source>
        <dbReference type="ARBA" id="ARBA00022679"/>
    </source>
</evidence>
<keyword evidence="5 8" id="KW-0489">Methyltransferase</keyword>
<dbReference type="GO" id="GO:0032259">
    <property type="term" value="P:methylation"/>
    <property type="evidence" value="ECO:0007669"/>
    <property type="project" value="UniProtKB-KW"/>
</dbReference>
<evidence type="ECO:0000256" key="2">
    <source>
        <dbReference type="ARBA" id="ARBA00005369"/>
    </source>
</evidence>
<dbReference type="EC" id="2.1.1.77" evidence="3"/>
<dbReference type="InterPro" id="IPR029063">
    <property type="entry name" value="SAM-dependent_MTases_sf"/>
</dbReference>
<evidence type="ECO:0000313" key="8">
    <source>
        <dbReference type="EMBL" id="KNZ62455.1"/>
    </source>
</evidence>
<evidence type="ECO:0000256" key="7">
    <source>
        <dbReference type="ARBA" id="ARBA00022691"/>
    </source>
</evidence>